<comment type="catalytic activity">
    <reaction evidence="13 15">
        <text>a di-trans,poly-cis-dolichyl beta-D-mannosyl phosphate + L-threonyl-[protein] = 3-O-(alpha-D-mannosyl)-L-threonyl-[protein] + a di-trans,poly-cis-dolichyl phosphate + H(+)</text>
        <dbReference type="Rhea" id="RHEA:53396"/>
        <dbReference type="Rhea" id="RHEA-COMP:11060"/>
        <dbReference type="Rhea" id="RHEA-COMP:13547"/>
        <dbReference type="Rhea" id="RHEA-COMP:19498"/>
        <dbReference type="Rhea" id="RHEA-COMP:19501"/>
        <dbReference type="ChEBI" id="CHEBI:15378"/>
        <dbReference type="ChEBI" id="CHEBI:30013"/>
        <dbReference type="ChEBI" id="CHEBI:57683"/>
        <dbReference type="ChEBI" id="CHEBI:58211"/>
        <dbReference type="ChEBI" id="CHEBI:137323"/>
        <dbReference type="EC" id="2.4.1.109"/>
    </reaction>
</comment>
<reference evidence="18 19" key="2">
    <citation type="submission" date="2019-11" db="EMBL/GenBank/DDBJ databases">
        <authorList>
            <person name="Lu H."/>
        </authorList>
    </citation>
    <scope>NUCLEOTIDE SEQUENCE [LARGE SCALE GENOMIC DNA]</scope>
    <source>
        <strain evidence="18 19">FIM1</strain>
    </source>
</reference>
<evidence type="ECO:0000256" key="11">
    <source>
        <dbReference type="ARBA" id="ARBA00023136"/>
    </source>
</evidence>
<evidence type="ECO:0000256" key="10">
    <source>
        <dbReference type="ARBA" id="ARBA00022989"/>
    </source>
</evidence>
<feature type="domain" description="MIR" evidence="17">
    <location>
        <begin position="408"/>
        <end position="464"/>
    </location>
</feature>
<name>A0ABX6EW92_KLUMA</name>
<accession>A0ABX6EW92</accession>
<evidence type="ECO:0000256" key="2">
    <source>
        <dbReference type="ARBA" id="ARBA00004922"/>
    </source>
</evidence>
<evidence type="ECO:0000256" key="15">
    <source>
        <dbReference type="RuleBase" id="RU367007"/>
    </source>
</evidence>
<dbReference type="PANTHER" id="PTHR10050">
    <property type="entry name" value="DOLICHYL-PHOSPHATE-MANNOSE--PROTEIN MANNOSYLTRANSFERASE"/>
    <property type="match status" value="1"/>
</dbReference>
<evidence type="ECO:0000256" key="14">
    <source>
        <dbReference type="ARBA" id="ARBA00045102"/>
    </source>
</evidence>
<reference evidence="18 19" key="1">
    <citation type="submission" date="2016-03" db="EMBL/GenBank/DDBJ databases">
        <title>How can Kluyveromyces marxianus grow so fast - potential evolutionary course in Saccharomyces Complex revealed by comparative genomics.</title>
        <authorList>
            <person name="Mo W."/>
            <person name="Lu W."/>
            <person name="Yang X."/>
            <person name="Qi J."/>
            <person name="Lv H."/>
        </authorList>
    </citation>
    <scope>NUCLEOTIDE SEQUENCE [LARGE SCALE GENOMIC DNA]</scope>
    <source>
        <strain evidence="18 19">FIM1</strain>
    </source>
</reference>
<evidence type="ECO:0000256" key="12">
    <source>
        <dbReference type="ARBA" id="ARBA00023180"/>
    </source>
</evidence>
<feature type="transmembrane region" description="Helical" evidence="15">
    <location>
        <begin position="678"/>
        <end position="698"/>
    </location>
</feature>
<keyword evidence="10 15" id="KW-1133">Transmembrane helix</keyword>
<dbReference type="PANTHER" id="PTHR10050:SF52">
    <property type="entry name" value="DOLICHYL-PHOSPHATE-MANNOSE--PROTEIN MANNOSYLTRANSFERASE 6"/>
    <property type="match status" value="1"/>
</dbReference>
<evidence type="ECO:0000256" key="5">
    <source>
        <dbReference type="ARBA" id="ARBA00022676"/>
    </source>
</evidence>
<sequence>MGMISRASGFLPQSSELQLRERKKHFKGTENVNDLLGLNEPQEKFKNNNIKKRILCDRDHYIHKIVCFSLTVLSFLLTLYKIDRNNLVVWDEAHFGKFGSHYIKHEFYHDVHPPLGKMLIALGEYLSGFDGNFEFNSNTTYPPEVNFKFMRQYNAVFNALCTPLTFYTAKNLNFDMMTVYLVALMVCLEHSYIVLGKFVLLDSMLLFFTLLTFYCLTQLYRLRKYQFTKKWALWLIATGISIGCVCSVKWVGVFVTAVVGVYTVLELYSLRWNKGISKTKYIGHWLIRIVTLILLPLFLYMVFFKIHFLLLYKTGPGDSSAHSLFQANLEGNEIQSGPRNVAFGSEITLRSHGLSPGLLHSHPQSYPGGSNQRQITGYGHRDSNNNWILKFSRSSGKTIDEKEYQNNPILVKDGDSLRLVHKNTKNNLHTHEIDSHVSSGNYEVSGYGDEIVGDFKDDWVIEVVEQLPTKNKTLEKIELIHPLTTNFRLRNKELGCYLAATGLSYPSWGYNQGEIVCKYPWNHHDKSTWWNIEDHINPKLPLDDKFAPPPSRFWTDFIVINFAMAASNNALIPDLDKEDKLASEPWEWPILHRGLRMCNWGDETVKYYLLGSPFNTWITTLSLPILLILLAMKYFKYQRQSIKLNEDEIWSIISTAILPFLGWCFHYIPFFIMGRVTYIHHYVPALLFAIFCFGYVIDSIFATTNKILKIFIYIILYIGCGVVHWYFSPLCQGMPGSSMKYLYLQLIPTWDVTNAKYY</sequence>
<keyword evidence="9 15" id="KW-0256">Endoplasmic reticulum</keyword>
<evidence type="ECO:0000256" key="7">
    <source>
        <dbReference type="ARBA" id="ARBA00022692"/>
    </source>
</evidence>
<feature type="transmembrane region" description="Helical" evidence="15">
    <location>
        <begin position="61"/>
        <end position="80"/>
    </location>
</feature>
<dbReference type="Pfam" id="PF02815">
    <property type="entry name" value="MIR"/>
    <property type="match status" value="1"/>
</dbReference>
<feature type="region of interest" description="Disordered" evidence="16">
    <location>
        <begin position="360"/>
        <end position="381"/>
    </location>
</feature>
<proteinExistence type="inferred from homology"/>
<keyword evidence="11 15" id="KW-0472">Membrane</keyword>
<comment type="function">
    <text evidence="15">Transfers mannose from Dol-P-mannose to Ser or Thr residues on proteins.</text>
</comment>
<feature type="transmembrane region" description="Helical" evidence="15">
    <location>
        <begin position="176"/>
        <end position="193"/>
    </location>
</feature>
<feature type="transmembrane region" description="Helical" evidence="15">
    <location>
        <begin position="232"/>
        <end position="265"/>
    </location>
</feature>
<dbReference type="Pfam" id="PF02366">
    <property type="entry name" value="PMT"/>
    <property type="match status" value="1"/>
</dbReference>
<dbReference type="InterPro" id="IPR027005">
    <property type="entry name" value="PMT-like"/>
</dbReference>
<dbReference type="Gene3D" id="2.80.10.50">
    <property type="match status" value="1"/>
</dbReference>
<dbReference type="GO" id="GO:0016757">
    <property type="term" value="F:glycosyltransferase activity"/>
    <property type="evidence" value="ECO:0007669"/>
    <property type="project" value="UniProtKB-KW"/>
</dbReference>
<evidence type="ECO:0000313" key="19">
    <source>
        <dbReference type="Proteomes" id="UP000422736"/>
    </source>
</evidence>
<evidence type="ECO:0000256" key="3">
    <source>
        <dbReference type="ARBA" id="ARBA00007222"/>
    </source>
</evidence>
<evidence type="ECO:0000256" key="6">
    <source>
        <dbReference type="ARBA" id="ARBA00022679"/>
    </source>
</evidence>
<comment type="pathway">
    <text evidence="2 15">Protein modification; protein glycosylation.</text>
</comment>
<dbReference type="PROSITE" id="PS50919">
    <property type="entry name" value="MIR"/>
    <property type="match status" value="3"/>
</dbReference>
<feature type="compositionally biased region" description="Polar residues" evidence="16">
    <location>
        <begin position="362"/>
        <end position="375"/>
    </location>
</feature>
<keyword evidence="19" id="KW-1185">Reference proteome</keyword>
<dbReference type="SUPFAM" id="SSF82109">
    <property type="entry name" value="MIR domain"/>
    <property type="match status" value="1"/>
</dbReference>
<dbReference type="InterPro" id="IPR003342">
    <property type="entry name" value="ArnT-like_N"/>
</dbReference>
<feature type="transmembrane region" description="Helical" evidence="15">
    <location>
        <begin position="199"/>
        <end position="220"/>
    </location>
</feature>
<dbReference type="InterPro" id="IPR032421">
    <property type="entry name" value="PMT_4TMC"/>
</dbReference>
<comment type="catalytic activity">
    <reaction evidence="14 15">
        <text>a di-trans,poly-cis-dolichyl beta-D-mannosyl phosphate + L-seryl-[protein] = 3-O-(alpha-D-mannosyl)-L-seryl-[protein] + a di-trans,poly-cis-dolichyl phosphate + H(+)</text>
        <dbReference type="Rhea" id="RHEA:17377"/>
        <dbReference type="Rhea" id="RHEA-COMP:9863"/>
        <dbReference type="Rhea" id="RHEA-COMP:13546"/>
        <dbReference type="Rhea" id="RHEA-COMP:19498"/>
        <dbReference type="Rhea" id="RHEA-COMP:19501"/>
        <dbReference type="ChEBI" id="CHEBI:15378"/>
        <dbReference type="ChEBI" id="CHEBI:29999"/>
        <dbReference type="ChEBI" id="CHEBI:57683"/>
        <dbReference type="ChEBI" id="CHEBI:58211"/>
        <dbReference type="ChEBI" id="CHEBI:137321"/>
        <dbReference type="EC" id="2.4.1.109"/>
    </reaction>
</comment>
<dbReference type="Pfam" id="PF16192">
    <property type="entry name" value="PMT_4TMC"/>
    <property type="match status" value="1"/>
</dbReference>
<feature type="transmembrane region" description="Helical" evidence="15">
    <location>
        <begin position="710"/>
        <end position="727"/>
    </location>
</feature>
<evidence type="ECO:0000313" key="18">
    <source>
        <dbReference type="EMBL" id="QGN16014.1"/>
    </source>
</evidence>
<dbReference type="EMBL" id="CP015057">
    <property type="protein sequence ID" value="QGN16014.1"/>
    <property type="molecule type" value="Genomic_DNA"/>
</dbReference>
<gene>
    <name evidence="18" type="primary">PMT6</name>
    <name evidence="18" type="ORF">FIM1_2714</name>
</gene>
<dbReference type="CDD" id="cd23284">
    <property type="entry name" value="beta-trefoil_MIR_PMT2-like"/>
    <property type="match status" value="1"/>
</dbReference>
<dbReference type="InterPro" id="IPR016093">
    <property type="entry name" value="MIR_motif"/>
</dbReference>
<evidence type="ECO:0000259" key="17">
    <source>
        <dbReference type="PROSITE" id="PS50919"/>
    </source>
</evidence>
<comment type="subcellular location">
    <subcellularLocation>
        <location evidence="1 15">Endoplasmic reticulum membrane</location>
        <topology evidence="1 15">Multi-pass membrane protein</topology>
    </subcellularLocation>
</comment>
<keyword evidence="12" id="KW-0325">Glycoprotein</keyword>
<keyword evidence="7 15" id="KW-0812">Transmembrane</keyword>
<dbReference type="Proteomes" id="UP000422736">
    <property type="component" value="Chromosome 4"/>
</dbReference>
<dbReference type="SMART" id="SM00472">
    <property type="entry name" value="MIR"/>
    <property type="match status" value="3"/>
</dbReference>
<dbReference type="EC" id="2.4.1.109" evidence="4 15"/>
<organism evidence="18 19">
    <name type="scientific">Kluyveromyces marxianus</name>
    <name type="common">Yeast</name>
    <name type="synonym">Candida kefyr</name>
    <dbReference type="NCBI Taxonomy" id="4911"/>
    <lineage>
        <taxon>Eukaryota</taxon>
        <taxon>Fungi</taxon>
        <taxon>Dikarya</taxon>
        <taxon>Ascomycota</taxon>
        <taxon>Saccharomycotina</taxon>
        <taxon>Saccharomycetes</taxon>
        <taxon>Saccharomycetales</taxon>
        <taxon>Saccharomycetaceae</taxon>
        <taxon>Kluyveromyces</taxon>
    </lineage>
</organism>
<evidence type="ECO:0000256" key="9">
    <source>
        <dbReference type="ARBA" id="ARBA00022824"/>
    </source>
</evidence>
<evidence type="ECO:0000256" key="1">
    <source>
        <dbReference type="ARBA" id="ARBA00004477"/>
    </source>
</evidence>
<feature type="transmembrane region" description="Helical" evidence="15">
    <location>
        <begin position="617"/>
        <end position="637"/>
    </location>
</feature>
<evidence type="ECO:0000256" key="4">
    <source>
        <dbReference type="ARBA" id="ARBA00012839"/>
    </source>
</evidence>
<evidence type="ECO:0000256" key="16">
    <source>
        <dbReference type="SAM" id="MobiDB-lite"/>
    </source>
</evidence>
<feature type="transmembrane region" description="Helical" evidence="15">
    <location>
        <begin position="285"/>
        <end position="304"/>
    </location>
</feature>
<keyword evidence="5 15" id="KW-0328">Glycosyltransferase</keyword>
<feature type="transmembrane region" description="Helical" evidence="15">
    <location>
        <begin position="649"/>
        <end position="672"/>
    </location>
</feature>
<feature type="domain" description="MIR" evidence="17">
    <location>
        <begin position="338"/>
        <end position="392"/>
    </location>
</feature>
<keyword evidence="6 15" id="KW-0808">Transferase</keyword>
<keyword evidence="8" id="KW-0677">Repeat</keyword>
<protein>
    <recommendedName>
        <fullName evidence="4 15">Dolichyl-phosphate-mannose--protein mannosyltransferase</fullName>
        <ecNumber evidence="4 15">2.4.1.109</ecNumber>
    </recommendedName>
</protein>
<evidence type="ECO:0000256" key="13">
    <source>
        <dbReference type="ARBA" id="ARBA00045085"/>
    </source>
</evidence>
<dbReference type="InterPro" id="IPR036300">
    <property type="entry name" value="MIR_dom_sf"/>
</dbReference>
<feature type="domain" description="MIR" evidence="17">
    <location>
        <begin position="477"/>
        <end position="535"/>
    </location>
</feature>
<comment type="similarity">
    <text evidence="3 15">Belongs to the glycosyltransferase 39 family.</text>
</comment>
<evidence type="ECO:0000256" key="8">
    <source>
        <dbReference type="ARBA" id="ARBA00022737"/>
    </source>
</evidence>